<keyword evidence="2" id="KW-0547">Nucleotide-binding</keyword>
<dbReference type="GO" id="GO:0005524">
    <property type="term" value="F:ATP binding"/>
    <property type="evidence" value="ECO:0007669"/>
    <property type="project" value="UniProtKB-KW"/>
</dbReference>
<evidence type="ECO:0000313" key="6">
    <source>
        <dbReference type="Proteomes" id="UP001596505"/>
    </source>
</evidence>
<protein>
    <submittedName>
        <fullName evidence="5">ABC transporter ATP-binding protein</fullName>
    </submittedName>
</protein>
<dbReference type="SUPFAM" id="SSF52540">
    <property type="entry name" value="P-loop containing nucleoside triphosphate hydrolases"/>
    <property type="match status" value="1"/>
</dbReference>
<dbReference type="PROSITE" id="PS00211">
    <property type="entry name" value="ABC_TRANSPORTER_1"/>
    <property type="match status" value="1"/>
</dbReference>
<dbReference type="InterPro" id="IPR027417">
    <property type="entry name" value="P-loop_NTPase"/>
</dbReference>
<dbReference type="PROSITE" id="PS50893">
    <property type="entry name" value="ABC_TRANSPORTER_2"/>
    <property type="match status" value="1"/>
</dbReference>
<dbReference type="InterPro" id="IPR017871">
    <property type="entry name" value="ABC_transporter-like_CS"/>
</dbReference>
<dbReference type="Pfam" id="PF00005">
    <property type="entry name" value="ABC_tran"/>
    <property type="match status" value="1"/>
</dbReference>
<keyword evidence="1" id="KW-0813">Transport</keyword>
<reference evidence="6" key="1">
    <citation type="journal article" date="2019" name="Int. J. Syst. Evol. Microbiol.">
        <title>The Global Catalogue of Microorganisms (GCM) 10K type strain sequencing project: providing services to taxonomists for standard genome sequencing and annotation.</title>
        <authorList>
            <consortium name="The Broad Institute Genomics Platform"/>
            <consortium name="The Broad Institute Genome Sequencing Center for Infectious Disease"/>
            <person name="Wu L."/>
            <person name="Ma J."/>
        </authorList>
    </citation>
    <scope>NUCLEOTIDE SEQUENCE [LARGE SCALE GENOMIC DNA]</scope>
    <source>
        <strain evidence="6">CGMCC 1.16305</strain>
    </source>
</reference>
<dbReference type="Gene3D" id="3.40.50.300">
    <property type="entry name" value="P-loop containing nucleotide triphosphate hydrolases"/>
    <property type="match status" value="1"/>
</dbReference>
<organism evidence="5 6">
    <name type="scientific">Scopulibacillus cellulosilyticus</name>
    <dbReference type="NCBI Taxonomy" id="2665665"/>
    <lineage>
        <taxon>Bacteria</taxon>
        <taxon>Bacillati</taxon>
        <taxon>Bacillota</taxon>
        <taxon>Bacilli</taxon>
        <taxon>Bacillales</taxon>
        <taxon>Sporolactobacillaceae</taxon>
        <taxon>Scopulibacillus</taxon>
    </lineage>
</organism>
<name>A0ABW2Q726_9BACL</name>
<comment type="caution">
    <text evidence="5">The sequence shown here is derived from an EMBL/GenBank/DDBJ whole genome shotgun (WGS) entry which is preliminary data.</text>
</comment>
<dbReference type="PANTHER" id="PTHR42734">
    <property type="entry name" value="METAL TRANSPORT SYSTEM ATP-BINDING PROTEIN TM_0124-RELATED"/>
    <property type="match status" value="1"/>
</dbReference>
<evidence type="ECO:0000256" key="3">
    <source>
        <dbReference type="ARBA" id="ARBA00022840"/>
    </source>
</evidence>
<keyword evidence="3 5" id="KW-0067">ATP-binding</keyword>
<dbReference type="RefSeq" id="WP_380970104.1">
    <property type="nucleotide sequence ID" value="NZ_JBHTCO010000045.1"/>
</dbReference>
<evidence type="ECO:0000259" key="4">
    <source>
        <dbReference type="PROSITE" id="PS50893"/>
    </source>
</evidence>
<proteinExistence type="predicted"/>
<dbReference type="SMART" id="SM00382">
    <property type="entry name" value="AAA"/>
    <property type="match status" value="1"/>
</dbReference>
<dbReference type="Proteomes" id="UP001596505">
    <property type="component" value="Unassembled WGS sequence"/>
</dbReference>
<evidence type="ECO:0000313" key="5">
    <source>
        <dbReference type="EMBL" id="MFC7395468.1"/>
    </source>
</evidence>
<dbReference type="InterPro" id="IPR003439">
    <property type="entry name" value="ABC_transporter-like_ATP-bd"/>
</dbReference>
<evidence type="ECO:0000256" key="1">
    <source>
        <dbReference type="ARBA" id="ARBA00022448"/>
    </source>
</evidence>
<sequence>MIIDIKNVTWQRDDKTILKDVSWQVEKGEHWCLLGLNGAGKTALLNLINGYMFPTKGDVTVLGYEFGKSPLPELRKLIGWVSSSLQQRLYGHDTVEDIILSGKFASIGLYQQPEESDIEKVEKILKNLGCEQFRYRRYETLSQGERQKILIARALMASPKLLILDEPCTGLDIFAREQLLSMIDKIANQPDAPTLIYVTHHVEEILPCFSHTLLLKQGEVFRAGQTSDVLTEQELTDFFETPLEVERKRERMVLSLK</sequence>
<dbReference type="InterPro" id="IPR003593">
    <property type="entry name" value="AAA+_ATPase"/>
</dbReference>
<evidence type="ECO:0000256" key="2">
    <source>
        <dbReference type="ARBA" id="ARBA00022741"/>
    </source>
</evidence>
<feature type="domain" description="ABC transporter" evidence="4">
    <location>
        <begin position="3"/>
        <end position="242"/>
    </location>
</feature>
<dbReference type="EMBL" id="JBHTCO010000045">
    <property type="protein sequence ID" value="MFC7395468.1"/>
    <property type="molecule type" value="Genomic_DNA"/>
</dbReference>
<gene>
    <name evidence="5" type="ORF">ACFQRG_21400</name>
</gene>
<accession>A0ABW2Q726</accession>
<keyword evidence="6" id="KW-1185">Reference proteome</keyword>
<dbReference type="InterPro" id="IPR050153">
    <property type="entry name" value="Metal_Ion_Import_ABC"/>
</dbReference>